<proteinExistence type="predicted"/>
<dbReference type="RefSeq" id="XP_062676756.1">
    <property type="nucleotide sequence ID" value="XM_062825260.1"/>
</dbReference>
<dbReference type="Proteomes" id="UP001278500">
    <property type="component" value="Unassembled WGS sequence"/>
</dbReference>
<dbReference type="GeneID" id="87862414"/>
<accession>A0AAE0J0U2</accession>
<reference evidence="1" key="1">
    <citation type="journal article" date="2023" name="Mol. Phylogenet. Evol.">
        <title>Genome-scale phylogeny and comparative genomics of the fungal order Sordariales.</title>
        <authorList>
            <person name="Hensen N."/>
            <person name="Bonometti L."/>
            <person name="Westerberg I."/>
            <person name="Brannstrom I.O."/>
            <person name="Guillou S."/>
            <person name="Cros-Aarteil S."/>
            <person name="Calhoun S."/>
            <person name="Haridas S."/>
            <person name="Kuo A."/>
            <person name="Mondo S."/>
            <person name="Pangilinan J."/>
            <person name="Riley R."/>
            <person name="LaButti K."/>
            <person name="Andreopoulos B."/>
            <person name="Lipzen A."/>
            <person name="Chen C."/>
            <person name="Yan M."/>
            <person name="Daum C."/>
            <person name="Ng V."/>
            <person name="Clum A."/>
            <person name="Steindorff A."/>
            <person name="Ohm R.A."/>
            <person name="Martin F."/>
            <person name="Silar P."/>
            <person name="Natvig D.O."/>
            <person name="Lalanne C."/>
            <person name="Gautier V."/>
            <person name="Ament-Velasquez S.L."/>
            <person name="Kruys A."/>
            <person name="Hutchinson M.I."/>
            <person name="Powell A.J."/>
            <person name="Barry K."/>
            <person name="Miller A.N."/>
            <person name="Grigoriev I.V."/>
            <person name="Debuchy R."/>
            <person name="Gladieux P."/>
            <person name="Hiltunen Thoren M."/>
            <person name="Johannesson H."/>
        </authorList>
    </citation>
    <scope>NUCLEOTIDE SEQUENCE</scope>
    <source>
        <strain evidence="1">CBS 560.94</strain>
    </source>
</reference>
<comment type="caution">
    <text evidence="1">The sequence shown here is derived from an EMBL/GenBank/DDBJ whole genome shotgun (WGS) entry which is preliminary data.</text>
</comment>
<name>A0AAE0J0U2_9PEZI</name>
<protein>
    <submittedName>
        <fullName evidence="1">Uncharacterized protein</fullName>
    </submittedName>
</protein>
<gene>
    <name evidence="1" type="ORF">B0H65DRAFT_436784</name>
</gene>
<evidence type="ECO:0000313" key="1">
    <source>
        <dbReference type="EMBL" id="KAK3334590.1"/>
    </source>
</evidence>
<evidence type="ECO:0000313" key="2">
    <source>
        <dbReference type="Proteomes" id="UP001278500"/>
    </source>
</evidence>
<keyword evidence="2" id="KW-1185">Reference proteome</keyword>
<organism evidence="1 2">
    <name type="scientific">Neurospora tetraspora</name>
    <dbReference type="NCBI Taxonomy" id="94610"/>
    <lineage>
        <taxon>Eukaryota</taxon>
        <taxon>Fungi</taxon>
        <taxon>Dikarya</taxon>
        <taxon>Ascomycota</taxon>
        <taxon>Pezizomycotina</taxon>
        <taxon>Sordariomycetes</taxon>
        <taxon>Sordariomycetidae</taxon>
        <taxon>Sordariales</taxon>
        <taxon>Sordariaceae</taxon>
        <taxon>Neurospora</taxon>
    </lineage>
</organism>
<sequence>MAKRALVTERLMRGEWTCSGRYCGVVEQPNTVCAACRQRSRDYRQSLTEAKN</sequence>
<dbReference type="EMBL" id="JAUEPP010000010">
    <property type="protein sequence ID" value="KAK3334590.1"/>
    <property type="molecule type" value="Genomic_DNA"/>
</dbReference>
<dbReference type="AlphaFoldDB" id="A0AAE0J0U2"/>
<reference evidence="1" key="2">
    <citation type="submission" date="2023-06" db="EMBL/GenBank/DDBJ databases">
        <authorList>
            <consortium name="Lawrence Berkeley National Laboratory"/>
            <person name="Haridas S."/>
            <person name="Hensen N."/>
            <person name="Bonometti L."/>
            <person name="Westerberg I."/>
            <person name="Brannstrom I.O."/>
            <person name="Guillou S."/>
            <person name="Cros-Aarteil S."/>
            <person name="Calhoun S."/>
            <person name="Kuo A."/>
            <person name="Mondo S."/>
            <person name="Pangilinan J."/>
            <person name="Riley R."/>
            <person name="Labutti K."/>
            <person name="Andreopoulos B."/>
            <person name="Lipzen A."/>
            <person name="Chen C."/>
            <person name="Yanf M."/>
            <person name="Daum C."/>
            <person name="Ng V."/>
            <person name="Clum A."/>
            <person name="Steindorff A."/>
            <person name="Ohm R."/>
            <person name="Martin F."/>
            <person name="Silar P."/>
            <person name="Natvig D."/>
            <person name="Lalanne C."/>
            <person name="Gautier V."/>
            <person name="Ament-Velasquez S.L."/>
            <person name="Kruys A."/>
            <person name="Hutchinson M.I."/>
            <person name="Powell A.J."/>
            <person name="Barry K."/>
            <person name="Miller A.N."/>
            <person name="Grigoriev I.V."/>
            <person name="Debuchy R."/>
            <person name="Gladieux P."/>
            <person name="Thoren M.H."/>
            <person name="Johannesson H."/>
        </authorList>
    </citation>
    <scope>NUCLEOTIDE SEQUENCE</scope>
    <source>
        <strain evidence="1">CBS 560.94</strain>
    </source>
</reference>